<evidence type="ECO:0008006" key="4">
    <source>
        <dbReference type="Google" id="ProtNLM"/>
    </source>
</evidence>
<comment type="caution">
    <text evidence="2">The sequence shown here is derived from an EMBL/GenBank/DDBJ whole genome shotgun (WGS) entry which is preliminary data.</text>
</comment>
<evidence type="ECO:0000256" key="1">
    <source>
        <dbReference type="SAM" id="Phobius"/>
    </source>
</evidence>
<proteinExistence type="predicted"/>
<dbReference type="RefSeq" id="WP_262663096.1">
    <property type="nucleotide sequence ID" value="NZ_JAMHKS010000074.1"/>
</dbReference>
<keyword evidence="1" id="KW-0812">Transmembrane</keyword>
<feature type="transmembrane region" description="Helical" evidence="1">
    <location>
        <begin position="36"/>
        <end position="54"/>
    </location>
</feature>
<accession>A0ABT2RCJ8</accession>
<keyword evidence="1" id="KW-0472">Membrane</keyword>
<feature type="transmembrane region" description="Helical" evidence="1">
    <location>
        <begin position="139"/>
        <end position="160"/>
    </location>
</feature>
<reference evidence="2" key="1">
    <citation type="submission" date="2022-05" db="EMBL/GenBank/DDBJ databases">
        <title>Description of a novel species of Leclercia; Leclercia tamurae and the Proposal for a Novel Genus Silvania gen. nov. Containing Two Novel Species Silvania hatchlandensis sp. nov. and Silvania confinis sp. nov. Isolated from the Rhizosphere of Oak.</title>
        <authorList>
            <person name="Maddock D.W."/>
            <person name="Brady C.L."/>
            <person name="Denman S."/>
            <person name="Arnold D."/>
        </authorList>
    </citation>
    <scope>NUCLEOTIDE SEQUENCE</scope>
    <source>
        <strain evidence="2">H6S3</strain>
    </source>
</reference>
<name>A0ABT2RCJ8_9ENTR</name>
<sequence length="172" mass="18920">MIDFISGILIHTPFWVYLILLFLISRGLKARKPATVALEKLAIIPAIFLLWDIYDLLVFRTLTLATGSLWLVGLLSGTAVGYILSKRTVVTRAAAPRSIYREADYSALPFMMLAFAVKYVLGVMSAIAPDVLQRPGVSAFAIITGGLFAGVFVGKFVRYVRVYLAAEMREVG</sequence>
<dbReference type="EMBL" id="JAMHKS010000074">
    <property type="protein sequence ID" value="MCU6678609.1"/>
    <property type="molecule type" value="Genomic_DNA"/>
</dbReference>
<keyword evidence="1" id="KW-1133">Transmembrane helix</keyword>
<feature type="transmembrane region" description="Helical" evidence="1">
    <location>
        <begin position="60"/>
        <end position="84"/>
    </location>
</feature>
<gene>
    <name evidence="2" type="ORF">M8318_13120</name>
</gene>
<evidence type="ECO:0000313" key="3">
    <source>
        <dbReference type="Proteomes" id="UP001062027"/>
    </source>
</evidence>
<dbReference type="Proteomes" id="UP001062027">
    <property type="component" value="Unassembled WGS sequence"/>
</dbReference>
<feature type="transmembrane region" description="Helical" evidence="1">
    <location>
        <begin position="6"/>
        <end position="24"/>
    </location>
</feature>
<keyword evidence="3" id="KW-1185">Reference proteome</keyword>
<evidence type="ECO:0000313" key="2">
    <source>
        <dbReference type="EMBL" id="MCU6678609.1"/>
    </source>
</evidence>
<feature type="transmembrane region" description="Helical" evidence="1">
    <location>
        <begin position="105"/>
        <end position="127"/>
    </location>
</feature>
<protein>
    <recommendedName>
        <fullName evidence="4">DUF1453 domain-containing protein</fullName>
    </recommendedName>
</protein>
<organism evidence="2 3">
    <name type="scientific">Leclercia tamurae</name>
    <dbReference type="NCBI Taxonomy" id="2926467"/>
    <lineage>
        <taxon>Bacteria</taxon>
        <taxon>Pseudomonadati</taxon>
        <taxon>Pseudomonadota</taxon>
        <taxon>Gammaproteobacteria</taxon>
        <taxon>Enterobacterales</taxon>
        <taxon>Enterobacteriaceae</taxon>
        <taxon>Leclercia</taxon>
    </lineage>
</organism>